<dbReference type="PROSITE" id="PS51257">
    <property type="entry name" value="PROKAR_LIPOPROTEIN"/>
    <property type="match status" value="1"/>
</dbReference>
<evidence type="ECO:0000313" key="1">
    <source>
        <dbReference type="EMBL" id="MEO3713733.1"/>
    </source>
</evidence>
<organism evidence="1 2">
    <name type="scientific">Roseateles flavus</name>
    <dbReference type="NCBI Taxonomy" id="3149041"/>
    <lineage>
        <taxon>Bacteria</taxon>
        <taxon>Pseudomonadati</taxon>
        <taxon>Pseudomonadota</taxon>
        <taxon>Betaproteobacteria</taxon>
        <taxon>Burkholderiales</taxon>
        <taxon>Sphaerotilaceae</taxon>
        <taxon>Roseateles</taxon>
    </lineage>
</organism>
<evidence type="ECO:0000313" key="2">
    <source>
        <dbReference type="Proteomes" id="UP001462640"/>
    </source>
</evidence>
<protein>
    <recommendedName>
        <fullName evidence="3">Lipoprotein</fullName>
    </recommendedName>
</protein>
<evidence type="ECO:0008006" key="3">
    <source>
        <dbReference type="Google" id="ProtNLM"/>
    </source>
</evidence>
<proteinExistence type="predicted"/>
<reference evidence="1 2" key="1">
    <citation type="submission" date="2024-05" db="EMBL/GenBank/DDBJ databases">
        <title>Roseateles sp. 2.12 16S ribosomal RNA gene Genome sequencing and assembly.</title>
        <authorList>
            <person name="Woo H."/>
        </authorList>
    </citation>
    <scope>NUCLEOTIDE SEQUENCE [LARGE SCALE GENOMIC DNA]</scope>
    <source>
        <strain evidence="1 2">2.12</strain>
    </source>
</reference>
<name>A0ABV0GF89_9BURK</name>
<dbReference type="Proteomes" id="UP001462640">
    <property type="component" value="Unassembled WGS sequence"/>
</dbReference>
<dbReference type="RefSeq" id="WP_347610387.1">
    <property type="nucleotide sequence ID" value="NZ_JBDPZC010000005.1"/>
</dbReference>
<comment type="caution">
    <text evidence="1">The sequence shown here is derived from an EMBL/GenBank/DDBJ whole genome shotgun (WGS) entry which is preliminary data.</text>
</comment>
<dbReference type="EMBL" id="JBDPZC010000005">
    <property type="protein sequence ID" value="MEO3713733.1"/>
    <property type="molecule type" value="Genomic_DNA"/>
</dbReference>
<gene>
    <name evidence="1" type="ORF">ABDJ40_13285</name>
</gene>
<accession>A0ABV0GF89</accession>
<sequence>MTISLKTKLLLAAVVLLVGSCKVHSLYERRLYERPVKEPSPWTEFVPVKGQPLPVPKQWLADEEARKAHDLVLPQNLGQLMVPFDFEAARWKAWLPQGKSVGDQYLEHLCTYEAGEWVFKVTEPQDGIYIARTAEYMPNDGLYKVWDYEAPLLENSWNVRKDVSEDAENRRVVFKDGPGSYVGWAGDDNKSHYRFVEIPNVGRIWQKKFDAPYLHLWGYHEEVINPARIPEVPMQAKGIDRPTARYGITWRGLRRLQDRENRISGYEQMAYDLETGEVIALRRQFARMQPFGGKPTFGAPDVCERIKRGPNYQEWSHGIAVISIRSVNPASASLFVDPYPKNFKEE</sequence>
<keyword evidence="2" id="KW-1185">Reference proteome</keyword>